<dbReference type="InterPro" id="IPR007188">
    <property type="entry name" value="ARPC2"/>
</dbReference>
<evidence type="ECO:0000256" key="4">
    <source>
        <dbReference type="ARBA" id="ARBA00023203"/>
    </source>
</evidence>
<reference evidence="7 8" key="1">
    <citation type="journal article" date="2024" name="Nat. Commun.">
        <title>Phylogenomics reveals the evolutionary origins of lichenization in chlorophyte algae.</title>
        <authorList>
            <person name="Puginier C."/>
            <person name="Libourel C."/>
            <person name="Otte J."/>
            <person name="Skaloud P."/>
            <person name="Haon M."/>
            <person name="Grisel S."/>
            <person name="Petersen M."/>
            <person name="Berrin J.G."/>
            <person name="Delaux P.M."/>
            <person name="Dal Grande F."/>
            <person name="Keller J."/>
        </authorList>
    </citation>
    <scope>NUCLEOTIDE SEQUENCE [LARGE SCALE GENOMIC DNA]</scope>
    <source>
        <strain evidence="7 8">SAG 216-7</strain>
    </source>
</reference>
<organism evidence="7 8">
    <name type="scientific">Coccomyxa subellipsoidea</name>
    <dbReference type="NCBI Taxonomy" id="248742"/>
    <lineage>
        <taxon>Eukaryota</taxon>
        <taxon>Viridiplantae</taxon>
        <taxon>Chlorophyta</taxon>
        <taxon>core chlorophytes</taxon>
        <taxon>Trebouxiophyceae</taxon>
        <taxon>Trebouxiophyceae incertae sedis</taxon>
        <taxon>Coccomyxaceae</taxon>
        <taxon>Coccomyxa</taxon>
    </lineage>
</organism>
<dbReference type="PANTHER" id="PTHR12058">
    <property type="entry name" value="ARP2/3 COMPLEX 34 KDA SUBUNIT"/>
    <property type="match status" value="1"/>
</dbReference>
<comment type="similarity">
    <text evidence="2 6">Belongs to the ARPC2 family.</text>
</comment>
<dbReference type="Pfam" id="PF04045">
    <property type="entry name" value="P34-Arc"/>
    <property type="match status" value="1"/>
</dbReference>
<accession>A0ABR2YIK1</accession>
<keyword evidence="3 6" id="KW-0963">Cytoplasm</keyword>
<evidence type="ECO:0000256" key="1">
    <source>
        <dbReference type="ARBA" id="ARBA00004245"/>
    </source>
</evidence>
<evidence type="ECO:0000256" key="5">
    <source>
        <dbReference type="ARBA" id="ARBA00023212"/>
    </source>
</evidence>
<keyword evidence="4 6" id="KW-0009">Actin-binding</keyword>
<dbReference type="Proteomes" id="UP001491310">
    <property type="component" value="Unassembled WGS sequence"/>
</dbReference>
<comment type="subcellular location">
    <subcellularLocation>
        <location evidence="1 6">Cytoplasm</location>
        <location evidence="1 6">Cytoskeleton</location>
    </subcellularLocation>
</comment>
<proteinExistence type="inferred from homology"/>
<evidence type="ECO:0000313" key="7">
    <source>
        <dbReference type="EMBL" id="KAK9905952.1"/>
    </source>
</evidence>
<dbReference type="EMBL" id="JALJOT010000011">
    <property type="protein sequence ID" value="KAK9905952.1"/>
    <property type="molecule type" value="Genomic_DNA"/>
</dbReference>
<evidence type="ECO:0000313" key="8">
    <source>
        <dbReference type="Proteomes" id="UP001491310"/>
    </source>
</evidence>
<evidence type="ECO:0000256" key="6">
    <source>
        <dbReference type="RuleBase" id="RU364015"/>
    </source>
</evidence>
<evidence type="ECO:0000256" key="2">
    <source>
        <dbReference type="ARBA" id="ARBA00007192"/>
    </source>
</evidence>
<dbReference type="InterPro" id="IPR034666">
    <property type="entry name" value="ARPC2/4"/>
</dbReference>
<comment type="subunit">
    <text evidence="6">Component of the Arp2/3 complex.</text>
</comment>
<comment type="caution">
    <text evidence="7">The sequence shown here is derived from an EMBL/GenBank/DDBJ whole genome shotgun (WGS) entry which is preliminary data.</text>
</comment>
<comment type="function">
    <text evidence="6">Functions as actin-binding component of the Arp2/3 complex which is involved in regulation of actin polymerization and together with an activating nucleation-promoting factor (NPF) mediates the formation of branched actin networks.</text>
</comment>
<dbReference type="Gene3D" id="3.30.1460.20">
    <property type="match status" value="1"/>
</dbReference>
<dbReference type="PANTHER" id="PTHR12058:SF1">
    <property type="entry name" value="ACTIN-RELATED PROTEIN 2_3 COMPLEX SUBUNIT 2B"/>
    <property type="match status" value="1"/>
</dbReference>
<keyword evidence="5 6" id="KW-0206">Cytoskeleton</keyword>
<gene>
    <name evidence="7" type="ORF">WJX75_009418</name>
</gene>
<keyword evidence="8" id="KW-1185">Reference proteome</keyword>
<name>A0ABR2YIK1_9CHLO</name>
<evidence type="ECO:0000256" key="3">
    <source>
        <dbReference type="ARBA" id="ARBA00022490"/>
    </source>
</evidence>
<dbReference type="SUPFAM" id="SSF69645">
    <property type="entry name" value="Arp2/3 complex subunits"/>
    <property type="match status" value="1"/>
</dbReference>
<sequence>MAATMLPSVNSAVFSFIAEALENANVKNRIETYIHEFEDCQHYLCRSKADPDFCSLSFKHSSPFTHTARLALIDAYEGFATLLEQPEPDFQVTVQVSLPALRDQEGQQRQESLGKLASIRMYITGAALRSLLGNLVDGTLAECQEVVLCRPGQPFYVEGRPGRLTALFPVYLRGTSDDALTTAFAQQAPQFDITSHPCWKQNDSIAGYISMVILPAQLPSPERVDSVTWALLTLPAHLKFSIKAFKASIHEQLRGMYEEHLAQLQRARCDIVEGGSRQGHRAASVPRRNPISAAGSLLDRIRAKADAAPVRDMGSMLNRHKENLHANYGT</sequence>
<protein>
    <recommendedName>
        <fullName evidence="6">Arp2/3 complex 34 kDa subunit</fullName>
    </recommendedName>
</protein>